<keyword evidence="1" id="KW-0547">Nucleotide-binding</keyword>
<dbReference type="SUPFAM" id="SSF52540">
    <property type="entry name" value="P-loop containing nucleoside triphosphate hydrolases"/>
    <property type="match status" value="1"/>
</dbReference>
<name>A0ABN9WCN7_9DINO</name>
<evidence type="ECO:0000256" key="3">
    <source>
        <dbReference type="ARBA" id="ARBA00022806"/>
    </source>
</evidence>
<evidence type="ECO:0000259" key="5">
    <source>
        <dbReference type="Pfam" id="PF13087"/>
    </source>
</evidence>
<dbReference type="CDD" id="cd18808">
    <property type="entry name" value="SF1_C_Upf1"/>
    <property type="match status" value="1"/>
</dbReference>
<dbReference type="EMBL" id="CAUYUJ010018353">
    <property type="protein sequence ID" value="CAK0882926.1"/>
    <property type="molecule type" value="Genomic_DNA"/>
</dbReference>
<dbReference type="InterPro" id="IPR050534">
    <property type="entry name" value="Coronavir_polyprotein_1ab"/>
</dbReference>
<sequence length="725" mass="79769">MKMLYGGSSSRLVDVQKCMQIHGAGDPFSSLVLSYNLQDVVRCFPTLFSASVNPTDIALVEKLADIITVERLLESSGEPAAWRDWEKKLRDAMAGRLGAVMAIRDCLPESLAAVGLGSRPSPMFRHIADWCSNNRISIARGSCSEAQRCLTEICDFYTRDHLYLMVEAAELFAKPVEHWQDQVNCLHGLRKSHASEKTNVNRFGDSEWSVSYTWEVGQDVKFREDKTTVFLFQMPDVRGAIEQLDLDSRTISIKFQNNKFNAGRSAANLEHVSIAECSFISAPGGRNMFSKNLVNKIQELASNPPTCARRFLARECPSVLSTSKFKFSSVDCCEQRLVKMKGAILQMGDSVLVIQGPPGTGKTRSAGKVIEHLQKKGKTVLVSSNSHAAIVNLLNSVDMPVYKVNGPSEKMDEWGQHLKAVNAEDVDPRRHKVVGSTVHGAAKFQTSAFDYLVVDEAGQVGIANLFALTGAARNIVLAGDQMQLKQPLLDGVHTGECGKSCLEFFIGDAVAVVEPNRGFFLPETYRMSFPLTDFVGRHFYQGQLQSHHTARDNRVIRDDGSSASGIRCLRQCHVGNMQTSVEEIDAATQLCTALISHHFVEITGEKRRPITAADVLVISPYNAHVSRLKQRFAKEGGHLAQIRTGTVDLFQGQQACVVVLSMGSSSGAGGRLDFLLDPNRMNVALSRAQALTIVIASEELLKISTSAASQMVNLNRLEEIMDMPW</sequence>
<keyword evidence="4" id="KW-0067">ATP-binding</keyword>
<keyword evidence="7" id="KW-1185">Reference proteome</keyword>
<evidence type="ECO:0000313" key="7">
    <source>
        <dbReference type="Proteomes" id="UP001189429"/>
    </source>
</evidence>
<dbReference type="PANTHER" id="PTHR43788">
    <property type="entry name" value="DNA2/NAM7 HELICASE FAMILY MEMBER"/>
    <property type="match status" value="1"/>
</dbReference>
<dbReference type="InterPro" id="IPR027417">
    <property type="entry name" value="P-loop_NTPase"/>
</dbReference>
<proteinExistence type="predicted"/>
<dbReference type="Proteomes" id="UP001189429">
    <property type="component" value="Unassembled WGS sequence"/>
</dbReference>
<dbReference type="Pfam" id="PF13087">
    <property type="entry name" value="AAA_12"/>
    <property type="match status" value="1"/>
</dbReference>
<gene>
    <name evidence="6" type="ORF">PCOR1329_LOCUS65289</name>
</gene>
<feature type="domain" description="DNA2/NAM7 helicase-like C-terminal" evidence="5">
    <location>
        <begin position="517"/>
        <end position="698"/>
    </location>
</feature>
<dbReference type="PANTHER" id="PTHR43788:SF8">
    <property type="entry name" value="DNA-BINDING PROTEIN SMUBP-2"/>
    <property type="match status" value="1"/>
</dbReference>
<evidence type="ECO:0000256" key="1">
    <source>
        <dbReference type="ARBA" id="ARBA00022741"/>
    </source>
</evidence>
<keyword evidence="3" id="KW-0347">Helicase</keyword>
<dbReference type="Gene3D" id="3.40.50.300">
    <property type="entry name" value="P-loop containing nucleotide triphosphate hydrolases"/>
    <property type="match status" value="2"/>
</dbReference>
<dbReference type="InterPro" id="IPR047187">
    <property type="entry name" value="SF1_C_Upf1"/>
</dbReference>
<accession>A0ABN9WCN7</accession>
<dbReference type="CDD" id="cd17934">
    <property type="entry name" value="DEXXQc_Upf1-like"/>
    <property type="match status" value="1"/>
</dbReference>
<dbReference type="Pfam" id="PF13604">
    <property type="entry name" value="AAA_30"/>
    <property type="match status" value="1"/>
</dbReference>
<evidence type="ECO:0000256" key="2">
    <source>
        <dbReference type="ARBA" id="ARBA00022801"/>
    </source>
</evidence>
<evidence type="ECO:0000313" key="6">
    <source>
        <dbReference type="EMBL" id="CAK0882926.1"/>
    </source>
</evidence>
<reference evidence="6" key="1">
    <citation type="submission" date="2023-10" db="EMBL/GenBank/DDBJ databases">
        <authorList>
            <person name="Chen Y."/>
            <person name="Shah S."/>
            <person name="Dougan E. K."/>
            <person name="Thang M."/>
            <person name="Chan C."/>
        </authorList>
    </citation>
    <scope>NUCLEOTIDE SEQUENCE [LARGE SCALE GENOMIC DNA]</scope>
</reference>
<keyword evidence="2" id="KW-0378">Hydrolase</keyword>
<comment type="caution">
    <text evidence="6">The sequence shown here is derived from an EMBL/GenBank/DDBJ whole genome shotgun (WGS) entry which is preliminary data.</text>
</comment>
<evidence type="ECO:0000256" key="4">
    <source>
        <dbReference type="ARBA" id="ARBA00022840"/>
    </source>
</evidence>
<protein>
    <recommendedName>
        <fullName evidence="5">DNA2/NAM7 helicase-like C-terminal domain-containing protein</fullName>
    </recommendedName>
</protein>
<organism evidence="6 7">
    <name type="scientific">Prorocentrum cordatum</name>
    <dbReference type="NCBI Taxonomy" id="2364126"/>
    <lineage>
        <taxon>Eukaryota</taxon>
        <taxon>Sar</taxon>
        <taxon>Alveolata</taxon>
        <taxon>Dinophyceae</taxon>
        <taxon>Prorocentrales</taxon>
        <taxon>Prorocentraceae</taxon>
        <taxon>Prorocentrum</taxon>
    </lineage>
</organism>
<dbReference type="InterPro" id="IPR041679">
    <property type="entry name" value="DNA2/NAM7-like_C"/>
</dbReference>